<dbReference type="Proteomes" id="UP000029867">
    <property type="component" value="Unassembled WGS sequence"/>
</dbReference>
<feature type="compositionally biased region" description="Low complexity" evidence="1">
    <location>
        <begin position="1"/>
        <end position="10"/>
    </location>
</feature>
<comment type="caution">
    <text evidence="2">The sequence shown here is derived from an EMBL/GenBank/DDBJ whole genome shotgun (WGS) entry which is preliminary data.</text>
</comment>
<feature type="non-terminal residue" evidence="2">
    <location>
        <position position="1"/>
    </location>
</feature>
<evidence type="ECO:0000313" key="3">
    <source>
        <dbReference type="Proteomes" id="UP000029867"/>
    </source>
</evidence>
<accession>A0A099NIY5</accession>
<dbReference type="HOGENOM" id="CLU_2729139_0_0_1"/>
<sequence length="75" mass="9260">KQQQQQQQHQQHQDRYRSDNEKNKNSDDYDDHLHHHQDLTNLLHDDIDVKDAPDKHVDYLTHKWAEDEISKSWKY</sequence>
<feature type="non-terminal residue" evidence="2">
    <location>
        <position position="75"/>
    </location>
</feature>
<dbReference type="EMBL" id="JQFK01002149">
    <property type="protein sequence ID" value="KGK32530.1"/>
    <property type="molecule type" value="Genomic_DNA"/>
</dbReference>
<reference evidence="3" key="1">
    <citation type="journal article" date="2014" name="Microb. Cell Fact.">
        <title>Exploiting Issatchenkia orientalis SD108 for succinic acid production.</title>
        <authorList>
            <person name="Xiao H."/>
            <person name="Shao Z."/>
            <person name="Jiang Y."/>
            <person name="Dole S."/>
            <person name="Zhao H."/>
        </authorList>
    </citation>
    <scope>NUCLEOTIDE SEQUENCE [LARGE SCALE GENOMIC DNA]</scope>
    <source>
        <strain evidence="3">SD108</strain>
    </source>
</reference>
<evidence type="ECO:0000313" key="2">
    <source>
        <dbReference type="EMBL" id="KGK32530.1"/>
    </source>
</evidence>
<feature type="compositionally biased region" description="Basic and acidic residues" evidence="1">
    <location>
        <begin position="11"/>
        <end position="35"/>
    </location>
</feature>
<proteinExistence type="predicted"/>
<gene>
    <name evidence="2" type="ORF">JL09_g6863</name>
</gene>
<evidence type="ECO:0000256" key="1">
    <source>
        <dbReference type="SAM" id="MobiDB-lite"/>
    </source>
</evidence>
<organism evidence="2 3">
    <name type="scientific">Pichia kudriavzevii</name>
    <name type="common">Yeast</name>
    <name type="synonym">Issatchenkia orientalis</name>
    <dbReference type="NCBI Taxonomy" id="4909"/>
    <lineage>
        <taxon>Eukaryota</taxon>
        <taxon>Fungi</taxon>
        <taxon>Dikarya</taxon>
        <taxon>Ascomycota</taxon>
        <taxon>Saccharomycotina</taxon>
        <taxon>Pichiomycetes</taxon>
        <taxon>Pichiales</taxon>
        <taxon>Pichiaceae</taxon>
        <taxon>Pichia</taxon>
    </lineage>
</organism>
<dbReference type="AlphaFoldDB" id="A0A099NIY5"/>
<protein>
    <submittedName>
        <fullName evidence="2">Uncharacterized protein</fullName>
    </submittedName>
</protein>
<feature type="region of interest" description="Disordered" evidence="1">
    <location>
        <begin position="1"/>
        <end position="35"/>
    </location>
</feature>
<dbReference type="VEuPathDB" id="FungiDB:C5L36_0D01020"/>
<name>A0A099NIY5_PICKU</name>